<dbReference type="AlphaFoldDB" id="A0A7J3Z5K3"/>
<evidence type="ECO:0000313" key="1">
    <source>
        <dbReference type="EMBL" id="HHQ49988.1"/>
    </source>
</evidence>
<dbReference type="EMBL" id="DRYQ01000015">
    <property type="protein sequence ID" value="HHQ49988.1"/>
    <property type="molecule type" value="Genomic_DNA"/>
</dbReference>
<reference evidence="1" key="1">
    <citation type="journal article" date="2020" name="mSystems">
        <title>Genome- and Community-Level Interaction Insights into Carbon Utilization and Element Cycling Functions of Hydrothermarchaeota in Hydrothermal Sediment.</title>
        <authorList>
            <person name="Zhou Z."/>
            <person name="Liu Y."/>
            <person name="Xu W."/>
            <person name="Pan J."/>
            <person name="Luo Z.H."/>
            <person name="Li M."/>
        </authorList>
    </citation>
    <scope>NUCLEOTIDE SEQUENCE [LARGE SCALE GENOMIC DNA]</scope>
    <source>
        <strain evidence="1">SpSt-1105</strain>
    </source>
</reference>
<comment type="caution">
    <text evidence="1">The sequence shown here is derived from an EMBL/GenBank/DDBJ whole genome shotgun (WGS) entry which is preliminary data.</text>
</comment>
<name>A0A7J3Z5K3_9CREN</name>
<organism evidence="1">
    <name type="scientific">Ignisphaera aggregans</name>
    <dbReference type="NCBI Taxonomy" id="334771"/>
    <lineage>
        <taxon>Archaea</taxon>
        <taxon>Thermoproteota</taxon>
        <taxon>Thermoprotei</taxon>
        <taxon>Desulfurococcales</taxon>
        <taxon>Desulfurococcaceae</taxon>
        <taxon>Ignisphaera</taxon>
    </lineage>
</organism>
<accession>A0A7J3Z5K3</accession>
<protein>
    <submittedName>
        <fullName evidence="1">Uncharacterized protein</fullName>
    </submittedName>
</protein>
<sequence>MLRDDGTVDYGLALEIMALVADEYLKNALIQFVATRFKEDVKRALSISFAGIKLRWGEGFENFLVEHKKRRKVRSPRDPKVLQKAYS</sequence>
<gene>
    <name evidence="1" type="ORF">ENM66_01355</name>
</gene>
<proteinExistence type="predicted"/>